<comment type="similarity">
    <text evidence="2 6">Belongs to the GMC oxidoreductase family.</text>
</comment>
<dbReference type="EMBL" id="HBGE01006573">
    <property type="protein sequence ID" value="CAD9093809.1"/>
    <property type="molecule type" value="Transcribed_RNA"/>
</dbReference>
<dbReference type="PROSITE" id="PS00624">
    <property type="entry name" value="GMC_OXRED_2"/>
    <property type="match status" value="1"/>
</dbReference>
<dbReference type="PANTHER" id="PTHR11552">
    <property type="entry name" value="GLUCOSE-METHANOL-CHOLINE GMC OXIDOREDUCTASE"/>
    <property type="match status" value="1"/>
</dbReference>
<dbReference type="SUPFAM" id="SSF54373">
    <property type="entry name" value="FAD-linked reductases, C-terminal domain"/>
    <property type="match status" value="1"/>
</dbReference>
<feature type="domain" description="Glucose-methanol-choline oxidoreductase N-terminal" evidence="7">
    <location>
        <begin position="96"/>
        <end position="119"/>
    </location>
</feature>
<dbReference type="Pfam" id="PF05199">
    <property type="entry name" value="GMC_oxred_C"/>
    <property type="match status" value="1"/>
</dbReference>
<keyword evidence="4 5" id="KW-0274">FAD</keyword>
<dbReference type="Gene3D" id="3.30.560.10">
    <property type="entry name" value="Glucose Oxidase, domain 3"/>
    <property type="match status" value="1"/>
</dbReference>
<dbReference type="Gene3D" id="3.50.50.60">
    <property type="entry name" value="FAD/NAD(P)-binding domain"/>
    <property type="match status" value="1"/>
</dbReference>
<dbReference type="PIRSF" id="PIRSF000137">
    <property type="entry name" value="Alcohol_oxidase"/>
    <property type="match status" value="1"/>
</dbReference>
<evidence type="ECO:0000256" key="2">
    <source>
        <dbReference type="ARBA" id="ARBA00010790"/>
    </source>
</evidence>
<evidence type="ECO:0000259" key="7">
    <source>
        <dbReference type="PROSITE" id="PS00623"/>
    </source>
</evidence>
<gene>
    <name evidence="9" type="ORF">ACAT0790_LOCUS4094</name>
</gene>
<proteinExistence type="inferred from homology"/>
<evidence type="ECO:0000256" key="4">
    <source>
        <dbReference type="ARBA" id="ARBA00022827"/>
    </source>
</evidence>
<dbReference type="InterPro" id="IPR036188">
    <property type="entry name" value="FAD/NAD-bd_sf"/>
</dbReference>
<feature type="binding site" evidence="5">
    <location>
        <position position="98"/>
    </location>
    <ligand>
        <name>FAD</name>
        <dbReference type="ChEBI" id="CHEBI:57692"/>
    </ligand>
</feature>
<organism evidence="9">
    <name type="scientific">Alexandrium catenella</name>
    <name type="common">Red tide dinoflagellate</name>
    <name type="synonym">Gonyaulax catenella</name>
    <dbReference type="NCBI Taxonomy" id="2925"/>
    <lineage>
        <taxon>Eukaryota</taxon>
        <taxon>Sar</taxon>
        <taxon>Alveolata</taxon>
        <taxon>Dinophyceae</taxon>
        <taxon>Gonyaulacales</taxon>
        <taxon>Pyrocystaceae</taxon>
        <taxon>Alexandrium</taxon>
    </lineage>
</organism>
<evidence type="ECO:0000256" key="1">
    <source>
        <dbReference type="ARBA" id="ARBA00001974"/>
    </source>
</evidence>
<reference evidence="9" key="1">
    <citation type="submission" date="2021-01" db="EMBL/GenBank/DDBJ databases">
        <authorList>
            <person name="Corre E."/>
            <person name="Pelletier E."/>
            <person name="Niang G."/>
            <person name="Scheremetjew M."/>
            <person name="Finn R."/>
            <person name="Kale V."/>
            <person name="Holt S."/>
            <person name="Cochrane G."/>
            <person name="Meng A."/>
            <person name="Brown T."/>
            <person name="Cohen L."/>
        </authorList>
    </citation>
    <scope>NUCLEOTIDE SEQUENCE</scope>
    <source>
        <strain evidence="9">OF101</strain>
    </source>
</reference>
<feature type="domain" description="Glucose-methanol-choline oxidoreductase N-terminal" evidence="8">
    <location>
        <begin position="282"/>
        <end position="296"/>
    </location>
</feature>
<sequence length="589" mass="64498">MSLRRLSSAVLGKRYDYVIVGAGSAGCVLAHRLTKEHGASVLLLEAGRSNRGSWDSWKINMPAALTFNLADDKYNWDYHTVPQKNLDGRRLHQPRGKVLGGSSSLNAMAYVRGHALDYERWAQEIGSSRWKYQEVLPYFKKAQCHDSGASLYRGGSGPLKVGRRRTEAVRAINEAFVQAGLQAGYPHSEDQNGFQQEGFGQMDMTVGPDGVRSSTSERYLWPLFKPQSDEDRKAAEKLTVATHSTVLGLIFDGKRAVGVEAADAQGTAYQLLANEEVILSAGAVGSPQLLMLSGVGDAAELESHGIEVRHDLPEVGKNLNDHLEFYIQYLAKHTSLYPYAATFGGFGFLSKYLFRRPWNAALAGAAWFALGRGMSATNHFEVGGFIRSAPGRAHPDMQYHFIPGCVVGQLEFLPEHGYQAHCGTLRPSSRGTVKLASKDPRAAPLIDPNFLATEADVADQRNALRLTIEILEQEAFKPFVLRRFSPNEAVDINDDAAVDAWIRENSHSGYHLSCTCAMGRVVDDQGRVLGLDGLRVVDASIMPSMSSGNLNAPTIMIAEKIADAIRGVALPAEEGAAHFEPKDWETKQR</sequence>
<evidence type="ECO:0000313" key="9">
    <source>
        <dbReference type="EMBL" id="CAD9093809.1"/>
    </source>
</evidence>
<comment type="cofactor">
    <cofactor evidence="1 5">
        <name>FAD</name>
        <dbReference type="ChEBI" id="CHEBI:57692"/>
    </cofactor>
</comment>
<dbReference type="SUPFAM" id="SSF51905">
    <property type="entry name" value="FAD/NAD(P)-binding domain"/>
    <property type="match status" value="1"/>
</dbReference>
<protein>
    <recommendedName>
        <fullName evidence="7 8">Glucose-methanol-choline oxidoreductase N-terminal domain-containing protein</fullName>
    </recommendedName>
</protein>
<dbReference type="InterPro" id="IPR000172">
    <property type="entry name" value="GMC_OxRdtase_N"/>
</dbReference>
<keyword evidence="3 6" id="KW-0285">Flavoprotein</keyword>
<dbReference type="InterPro" id="IPR007867">
    <property type="entry name" value="GMC_OxRtase_C"/>
</dbReference>
<evidence type="ECO:0000259" key="8">
    <source>
        <dbReference type="PROSITE" id="PS00624"/>
    </source>
</evidence>
<dbReference type="InterPro" id="IPR012132">
    <property type="entry name" value="GMC_OxRdtase"/>
</dbReference>
<dbReference type="AlphaFoldDB" id="A0A7S1L408"/>
<dbReference type="PROSITE" id="PS00623">
    <property type="entry name" value="GMC_OXRED_1"/>
    <property type="match status" value="1"/>
</dbReference>
<name>A0A7S1L408_ALECA</name>
<evidence type="ECO:0000256" key="6">
    <source>
        <dbReference type="RuleBase" id="RU003968"/>
    </source>
</evidence>
<evidence type="ECO:0000256" key="3">
    <source>
        <dbReference type="ARBA" id="ARBA00022630"/>
    </source>
</evidence>
<accession>A0A7S1L408</accession>
<dbReference type="GO" id="GO:0016614">
    <property type="term" value="F:oxidoreductase activity, acting on CH-OH group of donors"/>
    <property type="evidence" value="ECO:0007669"/>
    <property type="project" value="InterPro"/>
</dbReference>
<evidence type="ECO:0000256" key="5">
    <source>
        <dbReference type="PIRSR" id="PIRSR000137-2"/>
    </source>
</evidence>
<dbReference type="Pfam" id="PF00732">
    <property type="entry name" value="GMC_oxred_N"/>
    <property type="match status" value="1"/>
</dbReference>
<dbReference type="NCBIfam" id="NF002550">
    <property type="entry name" value="PRK02106.1"/>
    <property type="match status" value="1"/>
</dbReference>
<feature type="binding site" evidence="5">
    <location>
        <position position="246"/>
    </location>
    <ligand>
        <name>FAD</name>
        <dbReference type="ChEBI" id="CHEBI:57692"/>
    </ligand>
</feature>
<dbReference type="PANTHER" id="PTHR11552:SF147">
    <property type="entry name" value="CHOLINE DEHYDROGENASE, MITOCHONDRIAL"/>
    <property type="match status" value="1"/>
</dbReference>
<dbReference type="PROSITE" id="PS51257">
    <property type="entry name" value="PROKAR_LIPOPROTEIN"/>
    <property type="match status" value="1"/>
</dbReference>
<dbReference type="GO" id="GO:0050660">
    <property type="term" value="F:flavin adenine dinucleotide binding"/>
    <property type="evidence" value="ECO:0007669"/>
    <property type="project" value="InterPro"/>
</dbReference>